<comment type="caution">
    <text evidence="1">The sequence shown here is derived from an EMBL/GenBank/DDBJ whole genome shotgun (WGS) entry which is preliminary data.</text>
</comment>
<dbReference type="InParanoid" id="A0A409WXD1"/>
<protein>
    <submittedName>
        <fullName evidence="1">Uncharacterized protein</fullName>
    </submittedName>
</protein>
<accession>A0A409WXD1</accession>
<dbReference type="Proteomes" id="UP000284706">
    <property type="component" value="Unassembled WGS sequence"/>
</dbReference>
<gene>
    <name evidence="1" type="ORF">CVT26_008293</name>
</gene>
<proteinExistence type="predicted"/>
<name>A0A409WXD1_9AGAR</name>
<organism evidence="1 2">
    <name type="scientific">Gymnopilus dilepis</name>
    <dbReference type="NCBI Taxonomy" id="231916"/>
    <lineage>
        <taxon>Eukaryota</taxon>
        <taxon>Fungi</taxon>
        <taxon>Dikarya</taxon>
        <taxon>Basidiomycota</taxon>
        <taxon>Agaricomycotina</taxon>
        <taxon>Agaricomycetes</taxon>
        <taxon>Agaricomycetidae</taxon>
        <taxon>Agaricales</taxon>
        <taxon>Agaricineae</taxon>
        <taxon>Hymenogastraceae</taxon>
        <taxon>Gymnopilus</taxon>
    </lineage>
</organism>
<keyword evidence="2" id="KW-1185">Reference proteome</keyword>
<reference evidence="1 2" key="1">
    <citation type="journal article" date="2018" name="Evol. Lett.">
        <title>Horizontal gene cluster transfer increased hallucinogenic mushroom diversity.</title>
        <authorList>
            <person name="Reynolds H.T."/>
            <person name="Vijayakumar V."/>
            <person name="Gluck-Thaler E."/>
            <person name="Korotkin H.B."/>
            <person name="Matheny P.B."/>
            <person name="Slot J.C."/>
        </authorList>
    </citation>
    <scope>NUCLEOTIDE SEQUENCE [LARGE SCALE GENOMIC DNA]</scope>
    <source>
        <strain evidence="1 2">SRW20</strain>
    </source>
</reference>
<dbReference type="AlphaFoldDB" id="A0A409WXD1"/>
<dbReference type="EMBL" id="NHYE01004652">
    <property type="protein sequence ID" value="PPQ83139.1"/>
    <property type="molecule type" value="Genomic_DNA"/>
</dbReference>
<evidence type="ECO:0000313" key="2">
    <source>
        <dbReference type="Proteomes" id="UP000284706"/>
    </source>
</evidence>
<evidence type="ECO:0000313" key="1">
    <source>
        <dbReference type="EMBL" id="PPQ83139.1"/>
    </source>
</evidence>
<sequence length="402" mass="44322">MYIPYSDPASAHSTRRQRAKLVRLPSYDVQLCRELTWVVNHMLTSQGVFLMFCPMASGDRVLDPLHRCFPGRSGPSPPPGIEFSTGSHSPFSRPSTRSLAFVLQHHVVSSSIVTTPTLLMFSSFRASSFYNPILITTLDLLLSCDMQLQVVHIPGSQNTVADALSRFHNSLALHYCPSLFISTFEPPLLQPPRPAWCLDRLRHERAIALGFALEPASISSYSSAFHSCKLAFCTSHGFSVEPTPDTLSFLRSLHFQLEGLYPEVRTVHKHPLVVKTLTGCTKLRALPTIGKRPLTRAEVGEVFAHLKASCSKLFRAILTTSFLGLLRLGECAARQGVTARRTQGRSPLNCNHLPVLVLLPPAPHKVIGFSKAIACSSIQHLLPTTLLKLLPHTCPPVMPLCL</sequence>
<dbReference type="OrthoDB" id="198652at2759"/>